<dbReference type="AlphaFoldDB" id="D0WJ38"/>
<dbReference type="InterPro" id="IPR001126">
    <property type="entry name" value="UmuC"/>
</dbReference>
<reference evidence="4" key="1">
    <citation type="submission" date="2009-10" db="EMBL/GenBank/DDBJ databases">
        <authorList>
            <person name="Weinstock G."/>
            <person name="Sodergren E."/>
            <person name="Clifton S."/>
            <person name="Fulton L."/>
            <person name="Fulton B."/>
            <person name="Courtney L."/>
            <person name="Fronick C."/>
            <person name="Harrison M."/>
            <person name="Strong C."/>
            <person name="Farmer C."/>
            <person name="Delahaunty K."/>
            <person name="Markovic C."/>
            <person name="Hall O."/>
            <person name="Minx P."/>
            <person name="Tomlinson C."/>
            <person name="Mitreva M."/>
            <person name="Nelson J."/>
            <person name="Hou S."/>
            <person name="Wollam A."/>
            <person name="Pepin K.H."/>
            <person name="Johnson M."/>
            <person name="Bhonagiri V."/>
            <person name="Nash W.E."/>
            <person name="Warren W."/>
            <person name="Chinwalla A."/>
            <person name="Mardis E.R."/>
            <person name="Wilson R.K."/>
        </authorList>
    </citation>
    <scope>NUCLEOTIDE SEQUENCE [LARGE SCALE GENOMIC DNA]</scope>
    <source>
        <strain evidence="4">ATCC 700122</strain>
    </source>
</reference>
<dbReference type="Gene3D" id="1.10.150.20">
    <property type="entry name" value="5' to 3' exonuclease, C-terminal subdomain"/>
    <property type="match status" value="1"/>
</dbReference>
<keyword evidence="5" id="KW-1185">Reference proteome</keyword>
<name>D0WJ38_SLAES</name>
<dbReference type="InterPro" id="IPR043502">
    <property type="entry name" value="DNA/RNA_pol_sf"/>
</dbReference>
<dbReference type="RefSeq" id="WP_006363144.1">
    <property type="nucleotide sequence ID" value="NZ_GG700631.1"/>
</dbReference>
<dbReference type="Gene3D" id="3.30.1490.100">
    <property type="entry name" value="DNA polymerase, Y-family, little finger domain"/>
    <property type="match status" value="1"/>
</dbReference>
<dbReference type="InterPro" id="IPR050116">
    <property type="entry name" value="DNA_polymerase-Y"/>
</dbReference>
<dbReference type="SUPFAM" id="SSF56672">
    <property type="entry name" value="DNA/RNA polymerases"/>
    <property type="match status" value="1"/>
</dbReference>
<accession>D0WJ38</accession>
<dbReference type="PROSITE" id="PS50173">
    <property type="entry name" value="UMUC"/>
    <property type="match status" value="1"/>
</dbReference>
<proteinExistence type="inferred from homology"/>
<evidence type="ECO:0000259" key="3">
    <source>
        <dbReference type="PROSITE" id="PS50173"/>
    </source>
</evidence>
<dbReference type="Pfam" id="PF11799">
    <property type="entry name" value="IMS_C"/>
    <property type="match status" value="1"/>
</dbReference>
<dbReference type="GO" id="GO:0003887">
    <property type="term" value="F:DNA-directed DNA polymerase activity"/>
    <property type="evidence" value="ECO:0007669"/>
    <property type="project" value="TreeGrafter"/>
</dbReference>
<dbReference type="Pfam" id="PF00817">
    <property type="entry name" value="IMS"/>
    <property type="match status" value="1"/>
</dbReference>
<comment type="function">
    <text evidence="2">Poorly processive, error-prone DNA polymerase involved in untargeted mutagenesis. Copies undamaged DNA at stalled replication forks, which arise in vivo from mismatched or misaligned primer ends. These misaligned primers can be extended by PolIV. Exhibits no 3'-5' exonuclease (proofreading) activity. May be involved in translesional synthesis, in conjunction with the beta clamp from PolIII.</text>
</comment>
<dbReference type="HOGENOM" id="CLU_012348_5_1_11"/>
<sequence>MDGAREGGAHDEGRSYLCIDLKSFYASVECVERGLDPMTTDLVVADPERTDKTICLAVSPSLKAKGVRNRCRVFEIPEAFDYLMAPPRMALYIEYSANIYAILLRYIAKEDIHVYSIDESFMDVTSYLPYYHTDAIELGERIREDIVAQTGIPATCGVGPNLFLAKVALDISAKRSPNFFGVLDEGRYRATLWNHTPITDFWRVGAGTARRLHDLGIDTMGQLALYPDRDRLYNIFGVDAEILIDHAWGIEPVTMDDIKAYRPHSKSLTNAQVLSRPYAYEDARTVIKEMCDASATDMVAQGLTADSLTLGVRYDRNERGLMLDDGGTSRLSCPTNSRRVLIDAAMDVFGHRVDPRRSIRYLMITFNGIADEDRTQPGLFRAASVQEERRRQEAVVGIQRKYGKNSLFKGIDLLECATQRERNGQIGGHRSGA</sequence>
<dbReference type="eggNOG" id="COG0389">
    <property type="taxonomic scope" value="Bacteria"/>
</dbReference>
<dbReference type="GO" id="GO:0042276">
    <property type="term" value="P:error-prone translesion synthesis"/>
    <property type="evidence" value="ECO:0007669"/>
    <property type="project" value="TreeGrafter"/>
</dbReference>
<dbReference type="GO" id="GO:0006281">
    <property type="term" value="P:DNA repair"/>
    <property type="evidence" value="ECO:0007669"/>
    <property type="project" value="InterPro"/>
</dbReference>
<dbReference type="Gene3D" id="3.30.70.270">
    <property type="match status" value="1"/>
</dbReference>
<comment type="caution">
    <text evidence="4">The sequence shown here is derived from an EMBL/GenBank/DDBJ whole genome shotgun (WGS) entry which is preliminary data.</text>
</comment>
<dbReference type="EMBL" id="ACUX02000019">
    <property type="protein sequence ID" value="EEZ60386.1"/>
    <property type="molecule type" value="Genomic_DNA"/>
</dbReference>
<protein>
    <submittedName>
        <fullName evidence="4">ImpB/MucB/SamB family protein</fullName>
    </submittedName>
</protein>
<organism evidence="4 5">
    <name type="scientific">Slackia exigua (strain ATCC 700122 / DSM 15923 / CIP 105133 / JCM 11022 / KCTC 5966 / S-7)</name>
    <dbReference type="NCBI Taxonomy" id="649764"/>
    <lineage>
        <taxon>Bacteria</taxon>
        <taxon>Bacillati</taxon>
        <taxon>Actinomycetota</taxon>
        <taxon>Coriobacteriia</taxon>
        <taxon>Eggerthellales</taxon>
        <taxon>Eggerthellaceae</taxon>
        <taxon>Slackia</taxon>
    </lineage>
</organism>
<evidence type="ECO:0000313" key="4">
    <source>
        <dbReference type="EMBL" id="EEZ60386.1"/>
    </source>
</evidence>
<dbReference type="PANTHER" id="PTHR11076:SF35">
    <property type="entry name" value="DNA REPAIR PROTEIN HOMOLOG YOBH"/>
    <property type="match status" value="1"/>
</dbReference>
<dbReference type="InterPro" id="IPR043128">
    <property type="entry name" value="Rev_trsase/Diguanyl_cyclase"/>
</dbReference>
<dbReference type="GO" id="GO:0009432">
    <property type="term" value="P:SOS response"/>
    <property type="evidence" value="ECO:0007669"/>
    <property type="project" value="TreeGrafter"/>
</dbReference>
<dbReference type="PANTHER" id="PTHR11076">
    <property type="entry name" value="DNA REPAIR POLYMERASE UMUC / TRANSFERASE FAMILY MEMBER"/>
    <property type="match status" value="1"/>
</dbReference>
<dbReference type="Proteomes" id="UP000006001">
    <property type="component" value="Unassembled WGS sequence"/>
</dbReference>
<gene>
    <name evidence="4" type="ORF">HMPREF0762_01863</name>
</gene>
<comment type="similarity">
    <text evidence="1">Belongs to the DNA polymerase type-Y family.</text>
</comment>
<dbReference type="GeneID" id="85008088"/>
<dbReference type="Gene3D" id="3.40.1170.60">
    <property type="match status" value="1"/>
</dbReference>
<evidence type="ECO:0000256" key="1">
    <source>
        <dbReference type="ARBA" id="ARBA00010945"/>
    </source>
</evidence>
<dbReference type="InterPro" id="IPR017961">
    <property type="entry name" value="DNA_pol_Y-fam_little_finger"/>
</dbReference>
<dbReference type="STRING" id="649764.HMPREF0762_01863"/>
<dbReference type="GO" id="GO:0005829">
    <property type="term" value="C:cytosol"/>
    <property type="evidence" value="ECO:0007669"/>
    <property type="project" value="TreeGrafter"/>
</dbReference>
<dbReference type="GO" id="GO:0003684">
    <property type="term" value="F:damaged DNA binding"/>
    <property type="evidence" value="ECO:0007669"/>
    <property type="project" value="InterPro"/>
</dbReference>
<dbReference type="InterPro" id="IPR036775">
    <property type="entry name" value="DNA_pol_Y-fam_lit_finger_sf"/>
</dbReference>
<evidence type="ECO:0000256" key="2">
    <source>
        <dbReference type="ARBA" id="ARBA00025589"/>
    </source>
</evidence>
<dbReference type="OrthoDB" id="9808813at2"/>
<feature type="domain" description="UmuC" evidence="3">
    <location>
        <begin position="16"/>
        <end position="205"/>
    </location>
</feature>
<evidence type="ECO:0000313" key="5">
    <source>
        <dbReference type="Proteomes" id="UP000006001"/>
    </source>
</evidence>